<name>A0ACB8SEX5_9AGAM</name>
<evidence type="ECO:0000313" key="1">
    <source>
        <dbReference type="EMBL" id="KAI0054899.1"/>
    </source>
</evidence>
<dbReference type="Proteomes" id="UP000814140">
    <property type="component" value="Unassembled WGS sequence"/>
</dbReference>
<organism evidence="1 2">
    <name type="scientific">Artomyces pyxidatus</name>
    <dbReference type="NCBI Taxonomy" id="48021"/>
    <lineage>
        <taxon>Eukaryota</taxon>
        <taxon>Fungi</taxon>
        <taxon>Dikarya</taxon>
        <taxon>Basidiomycota</taxon>
        <taxon>Agaricomycotina</taxon>
        <taxon>Agaricomycetes</taxon>
        <taxon>Russulales</taxon>
        <taxon>Auriscalpiaceae</taxon>
        <taxon>Artomyces</taxon>
    </lineage>
</organism>
<accession>A0ACB8SEX5</accession>
<protein>
    <submittedName>
        <fullName evidence="1">Uncharacterized protein</fullName>
    </submittedName>
</protein>
<reference evidence="1" key="2">
    <citation type="journal article" date="2022" name="New Phytol.">
        <title>Evolutionary transition to the ectomycorrhizal habit in the genomes of a hyperdiverse lineage of mushroom-forming fungi.</title>
        <authorList>
            <person name="Looney B."/>
            <person name="Miyauchi S."/>
            <person name="Morin E."/>
            <person name="Drula E."/>
            <person name="Courty P.E."/>
            <person name="Kohler A."/>
            <person name="Kuo A."/>
            <person name="LaButti K."/>
            <person name="Pangilinan J."/>
            <person name="Lipzen A."/>
            <person name="Riley R."/>
            <person name="Andreopoulos W."/>
            <person name="He G."/>
            <person name="Johnson J."/>
            <person name="Nolan M."/>
            <person name="Tritt A."/>
            <person name="Barry K.W."/>
            <person name="Grigoriev I.V."/>
            <person name="Nagy L.G."/>
            <person name="Hibbett D."/>
            <person name="Henrissat B."/>
            <person name="Matheny P.B."/>
            <person name="Labbe J."/>
            <person name="Martin F.M."/>
        </authorList>
    </citation>
    <scope>NUCLEOTIDE SEQUENCE</scope>
    <source>
        <strain evidence="1">HHB10654</strain>
    </source>
</reference>
<gene>
    <name evidence="1" type="ORF">BV25DRAFT_353001</name>
</gene>
<keyword evidence="2" id="KW-1185">Reference proteome</keyword>
<comment type="caution">
    <text evidence="1">The sequence shown here is derived from an EMBL/GenBank/DDBJ whole genome shotgun (WGS) entry which is preliminary data.</text>
</comment>
<evidence type="ECO:0000313" key="2">
    <source>
        <dbReference type="Proteomes" id="UP000814140"/>
    </source>
</evidence>
<proteinExistence type="predicted"/>
<reference evidence="1" key="1">
    <citation type="submission" date="2021-03" db="EMBL/GenBank/DDBJ databases">
        <authorList>
            <consortium name="DOE Joint Genome Institute"/>
            <person name="Ahrendt S."/>
            <person name="Looney B.P."/>
            <person name="Miyauchi S."/>
            <person name="Morin E."/>
            <person name="Drula E."/>
            <person name="Courty P.E."/>
            <person name="Chicoki N."/>
            <person name="Fauchery L."/>
            <person name="Kohler A."/>
            <person name="Kuo A."/>
            <person name="Labutti K."/>
            <person name="Pangilinan J."/>
            <person name="Lipzen A."/>
            <person name="Riley R."/>
            <person name="Andreopoulos W."/>
            <person name="He G."/>
            <person name="Johnson J."/>
            <person name="Barry K.W."/>
            <person name="Grigoriev I.V."/>
            <person name="Nagy L."/>
            <person name="Hibbett D."/>
            <person name="Henrissat B."/>
            <person name="Matheny P.B."/>
            <person name="Labbe J."/>
            <person name="Martin F."/>
        </authorList>
    </citation>
    <scope>NUCLEOTIDE SEQUENCE</scope>
    <source>
        <strain evidence="1">HHB10654</strain>
    </source>
</reference>
<sequence>MSLADRPSDLPKRRVARLVPLCNDATMKAYLNEYCTVAGDGQSRSASFVKVFNHALQKLQDLTGHPLREAHVAQYLFHASSLKPDVVLVPLAAARRAADRNKNANGKDFAALSALSFEPPDILLSIELKGKLSTLACRLPSTPPPSCGGR</sequence>
<dbReference type="EMBL" id="MU277331">
    <property type="protein sequence ID" value="KAI0054899.1"/>
    <property type="molecule type" value="Genomic_DNA"/>
</dbReference>